<feature type="region of interest" description="Disordered" evidence="1">
    <location>
        <begin position="427"/>
        <end position="450"/>
    </location>
</feature>
<evidence type="ECO:0000313" key="3">
    <source>
        <dbReference type="Proteomes" id="UP001465755"/>
    </source>
</evidence>
<feature type="compositionally biased region" description="Polar residues" evidence="1">
    <location>
        <begin position="1098"/>
        <end position="1110"/>
    </location>
</feature>
<proteinExistence type="predicted"/>
<protein>
    <recommendedName>
        <fullName evidence="4">Paladin</fullName>
    </recommendedName>
</protein>
<evidence type="ECO:0008006" key="4">
    <source>
        <dbReference type="Google" id="ProtNLM"/>
    </source>
</evidence>
<reference evidence="2 3" key="1">
    <citation type="journal article" date="2024" name="Nat. Commun.">
        <title>Phylogenomics reveals the evolutionary origins of lichenization in chlorophyte algae.</title>
        <authorList>
            <person name="Puginier C."/>
            <person name="Libourel C."/>
            <person name="Otte J."/>
            <person name="Skaloud P."/>
            <person name="Haon M."/>
            <person name="Grisel S."/>
            <person name="Petersen M."/>
            <person name="Berrin J.G."/>
            <person name="Delaux P.M."/>
            <person name="Dal Grande F."/>
            <person name="Keller J."/>
        </authorList>
    </citation>
    <scope>NUCLEOTIDE SEQUENCE [LARGE SCALE GENOMIC DNA]</scope>
    <source>
        <strain evidence="2 3">SAG 2036</strain>
    </source>
</reference>
<feature type="compositionally biased region" description="Low complexity" evidence="1">
    <location>
        <begin position="1116"/>
        <end position="1126"/>
    </location>
</feature>
<name>A0AAW1P7I1_9CHLO</name>
<dbReference type="EMBL" id="JALJOQ010000052">
    <property type="protein sequence ID" value="KAK9804170.1"/>
    <property type="molecule type" value="Genomic_DNA"/>
</dbReference>
<dbReference type="SMART" id="SM01301">
    <property type="entry name" value="PTPlike_phytase"/>
    <property type="match status" value="3"/>
</dbReference>
<accession>A0AAW1P7I1</accession>
<organism evidence="2 3">
    <name type="scientific">Symbiochloris irregularis</name>
    <dbReference type="NCBI Taxonomy" id="706552"/>
    <lineage>
        <taxon>Eukaryota</taxon>
        <taxon>Viridiplantae</taxon>
        <taxon>Chlorophyta</taxon>
        <taxon>core chlorophytes</taxon>
        <taxon>Trebouxiophyceae</taxon>
        <taxon>Trebouxiales</taxon>
        <taxon>Trebouxiaceae</taxon>
        <taxon>Symbiochloris</taxon>
    </lineage>
</organism>
<feature type="region of interest" description="Disordered" evidence="1">
    <location>
        <begin position="1097"/>
        <end position="1131"/>
    </location>
</feature>
<gene>
    <name evidence="2" type="ORF">WJX73_008272</name>
</gene>
<keyword evidence="3" id="KW-1185">Reference proteome</keyword>
<evidence type="ECO:0000313" key="2">
    <source>
        <dbReference type="EMBL" id="KAK9804170.1"/>
    </source>
</evidence>
<dbReference type="Proteomes" id="UP001465755">
    <property type="component" value="Unassembled WGS sequence"/>
</dbReference>
<dbReference type="CDD" id="cd14496">
    <property type="entry name" value="PTP_paladin"/>
    <property type="match status" value="2"/>
</dbReference>
<dbReference type="PANTHER" id="PTHR23339">
    <property type="entry name" value="TYROSINE SPECIFIC PROTEIN PHOSPHATASE AND DUAL SPECIFICITY PROTEIN PHOSPHATASE"/>
    <property type="match status" value="1"/>
</dbReference>
<evidence type="ECO:0000256" key="1">
    <source>
        <dbReference type="SAM" id="MobiDB-lite"/>
    </source>
</evidence>
<sequence length="1454" mass="160628">MTEGPPENGTAAQSRNAEQQYHHNVVANRTGEVLIKHTLLKSDHFPGCQNKTLTPLLEGAPNFRQVPGLPVYGVAIPTVSGLQLVLDGVGNGGKRKVLWHNMREEPVLYINGKPYVVRESNKPFANLEYTGIDRSRVEAMERRLKQDVLKEAELYGNQVLVADESDDFQVVERWEPVTEVDVQTPLEVYHELKDDGYDIDYLRVPVTDEKAPKEADIALLLQRLWNAPEGGALVFNCQMGRGRTTTGMIIAALVCLKRASPSLTLPEKPIEGMPAWWVEAADPLISPRSDEHRLETEIKAGRFGVIRSLLRVLEQGAAAKAVLDAVIDANAAMQNLREAIAGYRSRMIHETNEDKRTALLHVCLEYLERYYVLIAFVAFIMGPDFDPKLPRQRNFGQWMSARPELRSVLQRMLRRNPLAALAMNHTSLPRSSLEGEGQKHQPSDQEAAEDASALLVATRSGAVLGPHTILKEDHFPGCQSSKLPPRIPGAPNFRGVERVYGSALPTVEGIRQVLDHVGCSPSSSENGSSPKEATALWYNMREEVVVYINGQPFVLREDERPFKNMQEYRGIDAGRLELMETRLAADVRREMARDGQVLVAREQVSATGQAASTITDAYEPVSSASAVMTPREVYDSLRREGYRVDYNRVPLTDGAAPREAIFDTFYEGIRTAGDTNPIIFNCQMGAGRTTTGMVVACLIRFFFSEKHGEAYRQEPRSELAVNTALPSPVGEGPVQRAASQEADDDVAGLSPAGSAGLDDDDEALALKAAADKQPSPQRLLTHHSRQMNELVEVAMKEGEYVGVRRFIRALERGLDCKDLVDQVVDRCEAVINLRTAIMRYRKPRDSFRFYRPEINVRHSAFTRGAAYLERYCLLISFAAFLWRAVDGLGVERCFSEWMEARPDVVAASTGIHQNPAGALAPVPTAAMPRMCNGDRANSQTVALQEQRNVLSKRHGSTLSRRSILKAHNAPQQAPKRGLLSFDGITDVRQASDMPVFSVGMCSVQGLRNLLRHFGARPGGPAHFVVSDLREELVAYVNGWPYVRRELDQHAAALHHAGIRAVKLEELERRLRNDLTQEAMIWGSRILLHRELAPPTANLGVTRSGTPTLRESLTGAPSSHSPSRSPSMQQLQLPLSKRLRFTELEGAESLLPQMSDDVTRKEESSEPEQLIAFWEGTGDLGDVDMGLATPLEVFQSLAAEGFQINYRRIPLSRERTPEAADLDVLHSQMVVQPEGKQVVHLVLSRSATGSSVRFVSAFVCASLALQPPPVMPLTPSGSTDRLAHLIGSAAAARKRRQNNSHGDSSACPAHAARPVTARTAAMLGEYRNIMNLLRVLPGGTEAKLAVDDAIDACYPIGNFREDIFRCKEAADAPVPNSASPFARSSVQSTAASARRLGLHYLQRYFFLITFVCYLCARSPAPPQHGAPAPPSFARWVSDRHELRHLLSTLTLETTT</sequence>
<feature type="region of interest" description="Disordered" evidence="1">
    <location>
        <begin position="1291"/>
        <end position="1310"/>
    </location>
</feature>
<dbReference type="InterPro" id="IPR029021">
    <property type="entry name" value="Prot-tyrosine_phosphatase-like"/>
</dbReference>
<dbReference type="Gene3D" id="3.90.190.10">
    <property type="entry name" value="Protein tyrosine phosphatase superfamily"/>
    <property type="match status" value="3"/>
</dbReference>
<comment type="caution">
    <text evidence="2">The sequence shown here is derived from an EMBL/GenBank/DDBJ whole genome shotgun (WGS) entry which is preliminary data.</text>
</comment>
<dbReference type="InterPro" id="IPR050561">
    <property type="entry name" value="PTP"/>
</dbReference>
<feature type="region of interest" description="Disordered" evidence="1">
    <location>
        <begin position="713"/>
        <end position="756"/>
    </location>
</feature>
<dbReference type="Pfam" id="PF14566">
    <property type="entry name" value="PTPlike_phytase"/>
    <property type="match status" value="4"/>
</dbReference>
<dbReference type="SUPFAM" id="SSF52799">
    <property type="entry name" value="(Phosphotyrosine protein) phosphatases II"/>
    <property type="match status" value="2"/>
</dbReference>